<evidence type="ECO:0000313" key="2">
    <source>
        <dbReference type="Proteomes" id="UP000005870"/>
    </source>
</evidence>
<protein>
    <submittedName>
        <fullName evidence="1">Uncharacterized protein</fullName>
    </submittedName>
</protein>
<dbReference type="AlphaFoldDB" id="G7UT86"/>
<dbReference type="KEGG" id="psd:DSC_13440"/>
<gene>
    <name evidence="1" type="ordered locus">DSC_13440</name>
</gene>
<sequence>MIGTGRTDLIRHAACAAQRASTMQAALRSSANRLGHANAREPMPARLLVIVDDFRRRMLDALGQLTVADAAQLDSAWCRFLVRYEDHIEAIRQARCELAQDEYGQMPAPGSRAECRRD</sequence>
<dbReference type="EMBL" id="CP003093">
    <property type="protein sequence ID" value="AER57332.1"/>
    <property type="molecule type" value="Genomic_DNA"/>
</dbReference>
<proteinExistence type="predicted"/>
<evidence type="ECO:0000313" key="1">
    <source>
        <dbReference type="EMBL" id="AER57332.1"/>
    </source>
</evidence>
<dbReference type="HOGENOM" id="CLU_2071150_0_0_6"/>
<name>G7UT86_PSEUP</name>
<dbReference type="Proteomes" id="UP000005870">
    <property type="component" value="Chromosome"/>
</dbReference>
<dbReference type="OrthoDB" id="6028494at2"/>
<accession>G7UT86</accession>
<dbReference type="RefSeq" id="WP_014161505.1">
    <property type="nucleotide sequence ID" value="NC_016147.2"/>
</dbReference>
<organism evidence="1 2">
    <name type="scientific">Pseudoxanthomonas spadix (strain BD-a59)</name>
    <dbReference type="NCBI Taxonomy" id="1045855"/>
    <lineage>
        <taxon>Bacteria</taxon>
        <taxon>Pseudomonadati</taxon>
        <taxon>Pseudomonadota</taxon>
        <taxon>Gammaproteobacteria</taxon>
        <taxon>Lysobacterales</taxon>
        <taxon>Lysobacteraceae</taxon>
        <taxon>Pseudoxanthomonas</taxon>
    </lineage>
</organism>
<reference evidence="1 2" key="1">
    <citation type="journal article" date="2012" name="J. Bacteriol.">
        <title>Complete Genome Sequence of the BTEX-Degrading Bacterium Pseudoxanthomonas spadix BD-a59.</title>
        <authorList>
            <person name="Lee S.H."/>
            <person name="Jin H.M."/>
            <person name="Lee H.J."/>
            <person name="Kim J.M."/>
            <person name="Jeon C.O."/>
        </authorList>
    </citation>
    <scope>NUCLEOTIDE SEQUENCE [LARGE SCALE GENOMIC DNA]</scope>
    <source>
        <strain evidence="1 2">BD-a59</strain>
    </source>
</reference>
<keyword evidence="2" id="KW-1185">Reference proteome</keyword>